<comment type="caution">
    <text evidence="1">The sequence shown here is derived from an EMBL/GenBank/DDBJ whole genome shotgun (WGS) entry which is preliminary data.</text>
</comment>
<name>A0A0M8P8W4_9EURO</name>
<proteinExistence type="predicted"/>
<accession>A0A0M8P8W4</accession>
<protein>
    <submittedName>
        <fullName evidence="1">Uncharacterized protein</fullName>
    </submittedName>
</protein>
<sequence>MNCSIIRYQIQGFTIATEYYVCCRVEKRSTYGVDYYVHKFSNVMSSLVIGQLPGATALYLLRNLGRAQLTSSTQPEQHTDNTDNTDLLHFLFGSLLLKRMFTAFPL</sequence>
<gene>
    <name evidence="1" type="ORF">ACN38_g5945</name>
</gene>
<evidence type="ECO:0000313" key="1">
    <source>
        <dbReference type="EMBL" id="KOS43141.1"/>
    </source>
</evidence>
<organism evidence="1 2">
    <name type="scientific">Penicillium nordicum</name>
    <dbReference type="NCBI Taxonomy" id="229535"/>
    <lineage>
        <taxon>Eukaryota</taxon>
        <taxon>Fungi</taxon>
        <taxon>Dikarya</taxon>
        <taxon>Ascomycota</taxon>
        <taxon>Pezizomycotina</taxon>
        <taxon>Eurotiomycetes</taxon>
        <taxon>Eurotiomycetidae</taxon>
        <taxon>Eurotiales</taxon>
        <taxon>Aspergillaceae</taxon>
        <taxon>Penicillium</taxon>
    </lineage>
</organism>
<dbReference type="EMBL" id="LHQQ01000088">
    <property type="protein sequence ID" value="KOS43141.1"/>
    <property type="molecule type" value="Genomic_DNA"/>
</dbReference>
<dbReference type="Proteomes" id="UP000037696">
    <property type="component" value="Unassembled WGS sequence"/>
</dbReference>
<keyword evidence="2" id="KW-1185">Reference proteome</keyword>
<evidence type="ECO:0000313" key="2">
    <source>
        <dbReference type="Proteomes" id="UP000037696"/>
    </source>
</evidence>
<reference evidence="1 2" key="1">
    <citation type="submission" date="2015-08" db="EMBL/GenBank/DDBJ databases">
        <title>Genome sequencing of Penicillium nordicum.</title>
        <authorList>
            <person name="Nguyen H.D."/>
            <person name="Seifert K.A."/>
        </authorList>
    </citation>
    <scope>NUCLEOTIDE SEQUENCE [LARGE SCALE GENOMIC DNA]</scope>
    <source>
        <strain evidence="1 2">DAOMC 185683</strain>
    </source>
</reference>
<dbReference type="AlphaFoldDB" id="A0A0M8P8W4"/>